<feature type="transmembrane region" description="Helical" evidence="4">
    <location>
        <begin position="250"/>
        <end position="269"/>
    </location>
</feature>
<feature type="transmembrane region" description="Helical" evidence="4">
    <location>
        <begin position="339"/>
        <end position="361"/>
    </location>
</feature>
<evidence type="ECO:0000256" key="2">
    <source>
        <dbReference type="ARBA" id="ARBA00022989"/>
    </source>
</evidence>
<dbReference type="Pfam" id="PF07690">
    <property type="entry name" value="MFS_1"/>
    <property type="match status" value="1"/>
</dbReference>
<name>A0ABW3ICS6_9FLAO</name>
<sequence length="394" mass="42538">MPTARYILPIIVLAQFCCTSLWFAGNAVMTDLLGTFDLELTALGHLTSAVQFGFISGTLLFAFLSIADRFSPSKVFFVCALLGAVVNLGITLESNSLATLILLRFLTGFSLAGIYPVGMKIAADYFDKGLGTSLGFLVGALVLGTAFPHLLKTFTSESIPWRLVLFSTSGFAVVGGFLILLLVPDGPFRSPKLNKDFSAFLKVFKNPPFRAAAFGYFGHMWELYAFWAFIPVILNTYQKVNPGVELNIPLFSFVIIGAGGLACVTGGYISRSLGTKRTAASALFLSGCCCLLSPLVFFYGSEVTLLLFLIFWGLAVVADSPLFSTLVAQNAPAESRGTALTIVNSIGFAITIFSIQLLNYLLLSYSAFYIFLILSIGPAFGLWSLYKKRVPVSS</sequence>
<evidence type="ECO:0000256" key="1">
    <source>
        <dbReference type="ARBA" id="ARBA00022692"/>
    </source>
</evidence>
<keyword evidence="7" id="KW-1185">Reference proteome</keyword>
<dbReference type="InterPro" id="IPR036259">
    <property type="entry name" value="MFS_trans_sf"/>
</dbReference>
<evidence type="ECO:0000256" key="4">
    <source>
        <dbReference type="SAM" id="Phobius"/>
    </source>
</evidence>
<accession>A0ABW3ICS6</accession>
<dbReference type="SUPFAM" id="SSF103473">
    <property type="entry name" value="MFS general substrate transporter"/>
    <property type="match status" value="1"/>
</dbReference>
<feature type="transmembrane region" description="Helical" evidence="4">
    <location>
        <begin position="211"/>
        <end position="230"/>
    </location>
</feature>
<feature type="transmembrane region" description="Helical" evidence="4">
    <location>
        <begin position="49"/>
        <end position="67"/>
    </location>
</feature>
<evidence type="ECO:0000259" key="5">
    <source>
        <dbReference type="PROSITE" id="PS50850"/>
    </source>
</evidence>
<feature type="domain" description="Major facilitator superfamily (MFS) profile" evidence="5">
    <location>
        <begin position="1"/>
        <end position="390"/>
    </location>
</feature>
<dbReference type="Proteomes" id="UP001597100">
    <property type="component" value="Unassembled WGS sequence"/>
</dbReference>
<evidence type="ECO:0000313" key="6">
    <source>
        <dbReference type="EMBL" id="MFD0975335.1"/>
    </source>
</evidence>
<dbReference type="InterPro" id="IPR011701">
    <property type="entry name" value="MFS"/>
</dbReference>
<dbReference type="PROSITE" id="PS50850">
    <property type="entry name" value="MFS"/>
    <property type="match status" value="1"/>
</dbReference>
<feature type="transmembrane region" description="Helical" evidence="4">
    <location>
        <begin position="130"/>
        <end position="151"/>
    </location>
</feature>
<feature type="transmembrane region" description="Helical" evidence="4">
    <location>
        <begin position="281"/>
        <end position="299"/>
    </location>
</feature>
<dbReference type="PANTHER" id="PTHR23521">
    <property type="entry name" value="TRANSPORTER MFS SUPERFAMILY"/>
    <property type="match status" value="1"/>
</dbReference>
<evidence type="ECO:0000256" key="3">
    <source>
        <dbReference type="ARBA" id="ARBA00023136"/>
    </source>
</evidence>
<keyword evidence="1 4" id="KW-0812">Transmembrane</keyword>
<dbReference type="EMBL" id="JBHTJP010000002">
    <property type="protein sequence ID" value="MFD0975335.1"/>
    <property type="molecule type" value="Genomic_DNA"/>
</dbReference>
<feature type="transmembrane region" description="Helical" evidence="4">
    <location>
        <begin position="74"/>
        <end position="92"/>
    </location>
</feature>
<dbReference type="PANTHER" id="PTHR23521:SF3">
    <property type="entry name" value="MFS TRANSPORTER"/>
    <property type="match status" value="1"/>
</dbReference>
<feature type="transmembrane region" description="Helical" evidence="4">
    <location>
        <begin position="367"/>
        <end position="386"/>
    </location>
</feature>
<comment type="caution">
    <text evidence="6">The sequence shown here is derived from an EMBL/GenBank/DDBJ whole genome shotgun (WGS) entry which is preliminary data.</text>
</comment>
<dbReference type="Gene3D" id="1.20.1250.20">
    <property type="entry name" value="MFS general substrate transporter like domains"/>
    <property type="match status" value="1"/>
</dbReference>
<evidence type="ECO:0000313" key="7">
    <source>
        <dbReference type="Proteomes" id="UP001597100"/>
    </source>
</evidence>
<dbReference type="InterPro" id="IPR020846">
    <property type="entry name" value="MFS_dom"/>
</dbReference>
<feature type="transmembrane region" description="Helical" evidence="4">
    <location>
        <begin position="163"/>
        <end position="183"/>
    </location>
</feature>
<protein>
    <submittedName>
        <fullName evidence="6">Nitrate/nitrite transporter</fullName>
    </submittedName>
</protein>
<feature type="transmembrane region" description="Helical" evidence="4">
    <location>
        <begin position="305"/>
        <end position="327"/>
    </location>
</feature>
<keyword evidence="2 4" id="KW-1133">Transmembrane helix</keyword>
<gene>
    <name evidence="6" type="ORF">ACFQ1G_00890</name>
</gene>
<reference evidence="7" key="1">
    <citation type="journal article" date="2019" name="Int. J. Syst. Evol. Microbiol.">
        <title>The Global Catalogue of Microorganisms (GCM) 10K type strain sequencing project: providing services to taxonomists for standard genome sequencing and annotation.</title>
        <authorList>
            <consortium name="The Broad Institute Genomics Platform"/>
            <consortium name="The Broad Institute Genome Sequencing Center for Infectious Disease"/>
            <person name="Wu L."/>
            <person name="Ma J."/>
        </authorList>
    </citation>
    <scope>NUCLEOTIDE SEQUENCE [LARGE SCALE GENOMIC DNA]</scope>
    <source>
        <strain evidence="7">CCUG 60898</strain>
    </source>
</reference>
<proteinExistence type="predicted"/>
<keyword evidence="3 4" id="KW-0472">Membrane</keyword>
<feature type="transmembrane region" description="Helical" evidence="4">
    <location>
        <begin position="98"/>
        <end position="118"/>
    </location>
</feature>
<feature type="transmembrane region" description="Helical" evidence="4">
    <location>
        <begin position="7"/>
        <end position="29"/>
    </location>
</feature>
<dbReference type="RefSeq" id="WP_380736348.1">
    <property type="nucleotide sequence ID" value="NZ_JBHTJP010000002.1"/>
</dbReference>
<organism evidence="6 7">
    <name type="scientific">Salinimicrobium gaetbulicola</name>
    <dbReference type="NCBI Taxonomy" id="999702"/>
    <lineage>
        <taxon>Bacteria</taxon>
        <taxon>Pseudomonadati</taxon>
        <taxon>Bacteroidota</taxon>
        <taxon>Flavobacteriia</taxon>
        <taxon>Flavobacteriales</taxon>
        <taxon>Flavobacteriaceae</taxon>
        <taxon>Salinimicrobium</taxon>
    </lineage>
</organism>